<dbReference type="AlphaFoldDB" id="A0AAV4UXW9"/>
<evidence type="ECO:0000313" key="8">
    <source>
        <dbReference type="Proteomes" id="UP001054945"/>
    </source>
</evidence>
<dbReference type="InterPro" id="IPR013057">
    <property type="entry name" value="AA_transpt_TM"/>
</dbReference>
<proteinExistence type="predicted"/>
<feature type="transmembrane region" description="Helical" evidence="5">
    <location>
        <begin position="149"/>
        <end position="169"/>
    </location>
</feature>
<evidence type="ECO:0000313" key="7">
    <source>
        <dbReference type="EMBL" id="GIY62555.1"/>
    </source>
</evidence>
<evidence type="ECO:0000256" key="1">
    <source>
        <dbReference type="ARBA" id="ARBA00004141"/>
    </source>
</evidence>
<feature type="domain" description="Amino acid transporter transmembrane" evidence="6">
    <location>
        <begin position="150"/>
        <end position="429"/>
    </location>
</feature>
<comment type="caution">
    <text evidence="7">The sequence shown here is derived from an EMBL/GenBank/DDBJ whole genome shotgun (WGS) entry which is preliminary data.</text>
</comment>
<dbReference type="Proteomes" id="UP001054945">
    <property type="component" value="Unassembled WGS sequence"/>
</dbReference>
<protein>
    <submittedName>
        <fullName evidence="7">Sodium-coupled neutral amino acid transporter 7</fullName>
    </submittedName>
</protein>
<evidence type="ECO:0000256" key="5">
    <source>
        <dbReference type="SAM" id="Phobius"/>
    </source>
</evidence>
<feature type="transmembrane region" description="Helical" evidence="5">
    <location>
        <begin position="271"/>
        <end position="297"/>
    </location>
</feature>
<keyword evidence="4 5" id="KW-0472">Membrane</keyword>
<dbReference type="GO" id="GO:0016020">
    <property type="term" value="C:membrane"/>
    <property type="evidence" value="ECO:0007669"/>
    <property type="project" value="UniProtKB-SubCell"/>
</dbReference>
<feature type="transmembrane region" description="Helical" evidence="5">
    <location>
        <begin position="408"/>
        <end position="427"/>
    </location>
</feature>
<accession>A0AAV4UXW9</accession>
<evidence type="ECO:0000256" key="4">
    <source>
        <dbReference type="ARBA" id="ARBA00023136"/>
    </source>
</evidence>
<reference evidence="7 8" key="1">
    <citation type="submission" date="2021-06" db="EMBL/GenBank/DDBJ databases">
        <title>Caerostris extrusa draft genome.</title>
        <authorList>
            <person name="Kono N."/>
            <person name="Arakawa K."/>
        </authorList>
    </citation>
    <scope>NUCLEOTIDE SEQUENCE [LARGE SCALE GENOMIC DNA]</scope>
</reference>
<keyword evidence="8" id="KW-1185">Reference proteome</keyword>
<dbReference type="EMBL" id="BPLR01013633">
    <property type="protein sequence ID" value="GIY62555.1"/>
    <property type="molecule type" value="Genomic_DNA"/>
</dbReference>
<dbReference type="PANTHER" id="PTHR22950:SF652">
    <property type="entry name" value="TRANSMEMBRANE AMINO ACID TRANSPORTER FAMILY PROTEIN"/>
    <property type="match status" value="1"/>
</dbReference>
<evidence type="ECO:0000256" key="2">
    <source>
        <dbReference type="ARBA" id="ARBA00022692"/>
    </source>
</evidence>
<dbReference type="Pfam" id="PF01490">
    <property type="entry name" value="Aa_trans"/>
    <property type="match status" value="1"/>
</dbReference>
<comment type="subcellular location">
    <subcellularLocation>
        <location evidence="1">Membrane</location>
        <topology evidence="1">Multi-pass membrane protein</topology>
    </subcellularLocation>
</comment>
<evidence type="ECO:0000256" key="3">
    <source>
        <dbReference type="ARBA" id="ARBA00022989"/>
    </source>
</evidence>
<evidence type="ECO:0000259" key="6">
    <source>
        <dbReference type="Pfam" id="PF01490"/>
    </source>
</evidence>
<name>A0AAV4UXW9_CAEEX</name>
<feature type="transmembrane region" description="Helical" evidence="5">
    <location>
        <begin position="229"/>
        <end position="250"/>
    </location>
</feature>
<keyword evidence="3 5" id="KW-1133">Transmembrane helix</keyword>
<organism evidence="7 8">
    <name type="scientific">Caerostris extrusa</name>
    <name type="common">Bark spider</name>
    <name type="synonym">Caerostris bankana</name>
    <dbReference type="NCBI Taxonomy" id="172846"/>
    <lineage>
        <taxon>Eukaryota</taxon>
        <taxon>Metazoa</taxon>
        <taxon>Ecdysozoa</taxon>
        <taxon>Arthropoda</taxon>
        <taxon>Chelicerata</taxon>
        <taxon>Arachnida</taxon>
        <taxon>Araneae</taxon>
        <taxon>Araneomorphae</taxon>
        <taxon>Entelegynae</taxon>
        <taxon>Araneoidea</taxon>
        <taxon>Araneidae</taxon>
        <taxon>Caerostris</taxon>
    </lineage>
</organism>
<dbReference type="PANTHER" id="PTHR22950">
    <property type="entry name" value="AMINO ACID TRANSPORTER"/>
    <property type="match status" value="1"/>
</dbReference>
<gene>
    <name evidence="7" type="primary">slc38a7</name>
    <name evidence="7" type="ORF">CEXT_622081</name>
</gene>
<keyword evidence="2 5" id="KW-0812">Transmembrane</keyword>
<dbReference type="GO" id="GO:0015179">
    <property type="term" value="F:L-amino acid transmembrane transporter activity"/>
    <property type="evidence" value="ECO:0007669"/>
    <property type="project" value="TreeGrafter"/>
</dbReference>
<sequence length="557" mass="61638">MTGDVMTSRKNLHVTKVGGYFQRGSYFEQLARKWSSNQFYPARFGCLQKVLSGATWYSKSAQVQNGQIGEYQPLVHTINRNYSCNEIYQGKDGTETPIFPGHHINARRALWPSRSNLPLNLTPKTQSLSQMSVDLLHPLIPPIPEHEDGVSWITASFLLINAALGIGILNFPAAYDLAGGIVSATCTQLIMLVLIVLTMLILAHCSDVNLDVTYHDVLLSMCGRKAQKLAAVSITCTCYGVCVAIFIIIGDQLDRLTLNNFSHYEFKNNSCICLLLAVFLGCFWIDILSPLICWVSGNFCHAVSSVPNSLWILQTGYKNVDIKHEPESISQLLVVVPVLCLAYQCQEVVVPVYACMRHRTLGNFTKSCCFTMFFLFMIYSIIGCFGYLTFGSMVSPNVMKMYNAEDPVVMIGIGALILKMVVTYPVLALCGRVPWMACTPKYSDFQQLNSSKVKEPDESSLQLYGSVPLSSALNTSSIGTVIHALGSISAANVFIYPGICLMQVTLQTDPGMRRKKELPPHCCSNYLGCTWRLFFGLIIVDSLLNNSTTKTVESLCT</sequence>
<feature type="transmembrane region" description="Helical" evidence="5">
    <location>
        <begin position="368"/>
        <end position="388"/>
    </location>
</feature>
<feature type="transmembrane region" description="Helical" evidence="5">
    <location>
        <begin position="181"/>
        <end position="203"/>
    </location>
</feature>